<proteinExistence type="inferred from homology"/>
<dbReference type="UniPathway" id="UPA00378"/>
<dbReference type="GO" id="GO:0005975">
    <property type="term" value="P:carbohydrate metabolic process"/>
    <property type="evidence" value="ECO:0007669"/>
    <property type="project" value="InterPro"/>
</dbReference>
<dbReference type="PANTHER" id="PTHR11927:SF9">
    <property type="entry name" value="L-FUCOSYLTRANSFERASE"/>
    <property type="match status" value="1"/>
</dbReference>
<keyword evidence="2 3" id="KW-0808">Transferase</keyword>
<dbReference type="EMBL" id="CAJNOE010000948">
    <property type="protein sequence ID" value="CAF1363828.1"/>
    <property type="molecule type" value="Genomic_DNA"/>
</dbReference>
<comment type="pathway">
    <text evidence="3">Protein modification; protein glycosylation.</text>
</comment>
<keyword evidence="3" id="KW-0472">Membrane</keyword>
<dbReference type="Pfam" id="PF01531">
    <property type="entry name" value="Glyco_transf_11"/>
    <property type="match status" value="1"/>
</dbReference>
<feature type="transmembrane region" description="Helical" evidence="3">
    <location>
        <begin position="12"/>
        <end position="29"/>
    </location>
</feature>
<keyword evidence="3" id="KW-0812">Transmembrane</keyword>
<accession>A0A815IHM9</accession>
<dbReference type="PANTHER" id="PTHR11927">
    <property type="entry name" value="GALACTOSIDE 2-L-FUCOSYLTRANSFERASE"/>
    <property type="match status" value="1"/>
</dbReference>
<evidence type="ECO:0000256" key="2">
    <source>
        <dbReference type="ARBA" id="ARBA00022679"/>
    </source>
</evidence>
<keyword evidence="3" id="KW-1133">Transmembrane helix</keyword>
<comment type="similarity">
    <text evidence="3">Belongs to the glycosyltransferase 11 family.</text>
</comment>
<evidence type="ECO:0000256" key="3">
    <source>
        <dbReference type="RuleBase" id="RU363129"/>
    </source>
</evidence>
<keyword evidence="3" id="KW-0325">Glycoprotein</keyword>
<dbReference type="CDD" id="cd11301">
    <property type="entry name" value="Fut1_Fut2_like"/>
    <property type="match status" value="1"/>
</dbReference>
<evidence type="ECO:0000313" key="4">
    <source>
        <dbReference type="EMBL" id="CAF1363828.1"/>
    </source>
</evidence>
<dbReference type="GO" id="GO:0032580">
    <property type="term" value="C:Golgi cisterna membrane"/>
    <property type="evidence" value="ECO:0007669"/>
    <property type="project" value="UniProtKB-SubCell"/>
</dbReference>
<organism evidence="4 5">
    <name type="scientific">Adineta steineri</name>
    <dbReference type="NCBI Taxonomy" id="433720"/>
    <lineage>
        <taxon>Eukaryota</taxon>
        <taxon>Metazoa</taxon>
        <taxon>Spiralia</taxon>
        <taxon>Gnathifera</taxon>
        <taxon>Rotifera</taxon>
        <taxon>Eurotatoria</taxon>
        <taxon>Bdelloidea</taxon>
        <taxon>Adinetida</taxon>
        <taxon>Adinetidae</taxon>
        <taxon>Adineta</taxon>
    </lineage>
</organism>
<keyword evidence="1 3" id="KW-0328">Glycosyltransferase</keyword>
<comment type="caution">
    <text evidence="4">The sequence shown here is derived from an EMBL/GenBank/DDBJ whole genome shotgun (WGS) entry which is preliminary data.</text>
</comment>
<dbReference type="GO" id="GO:0008107">
    <property type="term" value="F:galactoside 2-alpha-L-fucosyltransferase activity"/>
    <property type="evidence" value="ECO:0007669"/>
    <property type="project" value="InterPro"/>
</dbReference>
<evidence type="ECO:0000256" key="1">
    <source>
        <dbReference type="ARBA" id="ARBA00022676"/>
    </source>
</evidence>
<evidence type="ECO:0000313" key="5">
    <source>
        <dbReference type="Proteomes" id="UP000663860"/>
    </source>
</evidence>
<keyword evidence="3" id="KW-0333">Golgi apparatus</keyword>
<dbReference type="EC" id="2.4.1.-" evidence="3"/>
<dbReference type="InterPro" id="IPR002516">
    <property type="entry name" value="Glyco_trans_11"/>
</dbReference>
<dbReference type="Proteomes" id="UP000663860">
    <property type="component" value="Unassembled WGS sequence"/>
</dbReference>
<keyword evidence="3" id="KW-0735">Signal-anchor</keyword>
<dbReference type="AlphaFoldDB" id="A0A815IHM9"/>
<name>A0A815IHM9_9BILA</name>
<sequence>MDFSSGKYNTILLRSVIMIIIILISFYIMKIKFVPSINVIISKNQNIVKSQNISLGQNISSEQKMACVVYIQDRLGRLGNRMFLVASAYGLARLHSCHLYIELEIINELKSVFILDLSPLLISSSTFNSFTSNSSKSMTRISQSVVCDYITTLTRPNAIPSGTIFELVGYWQSYLHFAKYDEELRQRIFVASQSVLKKVSTFFIEFYQRQLDYRPQFLLENHQSFKKQLSQLNSTTWIGIHVRRSDFIPIHYSSDDAYLFDAIKYYTERYPYAHFIVASDDKSYCKKLFRNRSNIFLTPQTFSVGDDLVILSLCQHSIITGGTFGWWTGYLAGGEVIHDKIYPSGCSRREYYYPPWFLIDGNVRAHKNTEYIL</sequence>
<protein>
    <recommendedName>
        <fullName evidence="3">L-Fucosyltransferase</fullName>
        <ecNumber evidence="3">2.4.1.-</ecNumber>
    </recommendedName>
</protein>
<comment type="subcellular location">
    <subcellularLocation>
        <location evidence="3">Golgi apparatus</location>
        <location evidence="3">Golgi stack membrane</location>
        <topology evidence="3">Single-pass type II membrane protein</topology>
    </subcellularLocation>
</comment>
<gene>
    <name evidence="4" type="ORF">IZO911_LOCUS37472</name>
</gene>
<reference evidence="4" key="1">
    <citation type="submission" date="2021-02" db="EMBL/GenBank/DDBJ databases">
        <authorList>
            <person name="Nowell W R."/>
        </authorList>
    </citation>
    <scope>NUCLEOTIDE SEQUENCE</scope>
</reference>